<dbReference type="AlphaFoldDB" id="A0A1B6K044"/>
<feature type="region of interest" description="Disordered" evidence="1">
    <location>
        <begin position="87"/>
        <end position="107"/>
    </location>
</feature>
<accession>A0A1B6K044</accession>
<reference evidence="2" key="1">
    <citation type="submission" date="2015-11" db="EMBL/GenBank/DDBJ databases">
        <title>De novo transcriptome assembly of four potential Pierce s Disease insect vectors from Arizona vineyards.</title>
        <authorList>
            <person name="Tassone E.E."/>
        </authorList>
    </citation>
    <scope>NUCLEOTIDE SEQUENCE</scope>
</reference>
<evidence type="ECO:0000313" key="2">
    <source>
        <dbReference type="EMBL" id="JAT04823.1"/>
    </source>
</evidence>
<dbReference type="EMBL" id="GECU01002884">
    <property type="protein sequence ID" value="JAT04823.1"/>
    <property type="molecule type" value="Transcribed_RNA"/>
</dbReference>
<protein>
    <submittedName>
        <fullName evidence="2">Uncharacterized protein</fullName>
    </submittedName>
</protein>
<gene>
    <name evidence="2" type="ORF">g.59142</name>
</gene>
<name>A0A1B6K044_9HEMI</name>
<evidence type="ECO:0000256" key="1">
    <source>
        <dbReference type="SAM" id="MobiDB-lite"/>
    </source>
</evidence>
<sequence>CLWVLQDRHCVACRLERELRENREGHDHAEINSDGAYCLVAWMQEVPQDPGEELFVARARLPHCKLQEPPDAAEGIDQGGRHVVEHLKVDDADGQREDRQGSEKRRDVEVCAECRVE</sequence>
<proteinExistence type="predicted"/>
<feature type="non-terminal residue" evidence="2">
    <location>
        <position position="117"/>
    </location>
</feature>
<feature type="non-terminal residue" evidence="2">
    <location>
        <position position="1"/>
    </location>
</feature>
<organism evidence="2">
    <name type="scientific">Homalodisca liturata</name>
    <dbReference type="NCBI Taxonomy" id="320908"/>
    <lineage>
        <taxon>Eukaryota</taxon>
        <taxon>Metazoa</taxon>
        <taxon>Ecdysozoa</taxon>
        <taxon>Arthropoda</taxon>
        <taxon>Hexapoda</taxon>
        <taxon>Insecta</taxon>
        <taxon>Pterygota</taxon>
        <taxon>Neoptera</taxon>
        <taxon>Paraneoptera</taxon>
        <taxon>Hemiptera</taxon>
        <taxon>Auchenorrhyncha</taxon>
        <taxon>Membracoidea</taxon>
        <taxon>Cicadellidae</taxon>
        <taxon>Cicadellinae</taxon>
        <taxon>Proconiini</taxon>
        <taxon>Homalodisca</taxon>
    </lineage>
</organism>